<evidence type="ECO:0000313" key="2">
    <source>
        <dbReference type="Proteomes" id="UP001595833"/>
    </source>
</evidence>
<name>A0ABV9Y2H7_9PSEU</name>
<accession>A0ABV9Y2H7</accession>
<protein>
    <submittedName>
        <fullName evidence="1">DUF6230 family protein</fullName>
    </submittedName>
</protein>
<gene>
    <name evidence="1" type="ORF">ACFPFM_19565</name>
</gene>
<evidence type="ECO:0000313" key="1">
    <source>
        <dbReference type="EMBL" id="MFC5055942.1"/>
    </source>
</evidence>
<dbReference type="EMBL" id="JBHSJB010000017">
    <property type="protein sequence ID" value="MFC5055942.1"/>
    <property type="molecule type" value="Genomic_DNA"/>
</dbReference>
<keyword evidence="2" id="KW-1185">Reference proteome</keyword>
<organism evidence="1 2">
    <name type="scientific">Saccharothrix xinjiangensis</name>
    <dbReference type="NCBI Taxonomy" id="204798"/>
    <lineage>
        <taxon>Bacteria</taxon>
        <taxon>Bacillati</taxon>
        <taxon>Actinomycetota</taxon>
        <taxon>Actinomycetes</taxon>
        <taxon>Pseudonocardiales</taxon>
        <taxon>Pseudonocardiaceae</taxon>
        <taxon>Saccharothrix</taxon>
    </lineage>
</organism>
<dbReference type="RefSeq" id="WP_344039776.1">
    <property type="nucleotide sequence ID" value="NZ_BAAAKE010000018.1"/>
</dbReference>
<dbReference type="Proteomes" id="UP001595833">
    <property type="component" value="Unassembled WGS sequence"/>
</dbReference>
<reference evidence="2" key="1">
    <citation type="journal article" date="2019" name="Int. J. Syst. Evol. Microbiol.">
        <title>The Global Catalogue of Microorganisms (GCM) 10K type strain sequencing project: providing services to taxonomists for standard genome sequencing and annotation.</title>
        <authorList>
            <consortium name="The Broad Institute Genomics Platform"/>
            <consortium name="The Broad Institute Genome Sequencing Center for Infectious Disease"/>
            <person name="Wu L."/>
            <person name="Ma J."/>
        </authorList>
    </citation>
    <scope>NUCLEOTIDE SEQUENCE [LARGE SCALE GENOMIC DNA]</scope>
    <source>
        <strain evidence="2">KCTC 12848</strain>
    </source>
</reference>
<dbReference type="Pfam" id="PF19741">
    <property type="entry name" value="DUF6230"/>
    <property type="match status" value="1"/>
</dbReference>
<dbReference type="InterPro" id="IPR046198">
    <property type="entry name" value="DUF6230"/>
</dbReference>
<sequence>MSRGRGGGRTSWVRFAAVFVAGSLAAAAVLTGVARGALAASFTVAGTSFKTTADKLEGEGFVQFGGVVQGSGDAHPVAVSGFRSAVLDNFCQSVLLRSMPVVGDITLRLTSPGPGGMAATNMIIDVAELSGDLTLVNAEIGIDAAAAGKGPDELRGPPGAYAQQADRATAVGLRQTAWSTTAHTLRLKNLHLALRSGAAECY</sequence>
<proteinExistence type="predicted"/>
<comment type="caution">
    <text evidence="1">The sequence shown here is derived from an EMBL/GenBank/DDBJ whole genome shotgun (WGS) entry which is preliminary data.</text>
</comment>